<keyword evidence="2" id="KW-1185">Reference proteome</keyword>
<dbReference type="Proteomes" id="UP000194236">
    <property type="component" value="Unassembled WGS sequence"/>
</dbReference>
<gene>
    <name evidence="1" type="ORF">BLA29_014029</name>
</gene>
<feature type="non-terminal residue" evidence="1">
    <location>
        <position position="77"/>
    </location>
</feature>
<name>A0A1Y3BMC3_EURMA</name>
<organism evidence="1 2">
    <name type="scientific">Euroglyphus maynei</name>
    <name type="common">Mayne's house dust mite</name>
    <dbReference type="NCBI Taxonomy" id="6958"/>
    <lineage>
        <taxon>Eukaryota</taxon>
        <taxon>Metazoa</taxon>
        <taxon>Ecdysozoa</taxon>
        <taxon>Arthropoda</taxon>
        <taxon>Chelicerata</taxon>
        <taxon>Arachnida</taxon>
        <taxon>Acari</taxon>
        <taxon>Acariformes</taxon>
        <taxon>Sarcoptiformes</taxon>
        <taxon>Astigmata</taxon>
        <taxon>Psoroptidia</taxon>
        <taxon>Analgoidea</taxon>
        <taxon>Pyroglyphidae</taxon>
        <taxon>Pyroglyphinae</taxon>
        <taxon>Euroglyphus</taxon>
    </lineage>
</organism>
<dbReference type="EMBL" id="MUJZ01014623">
    <property type="protein sequence ID" value="OTF81237.1"/>
    <property type="molecule type" value="Genomic_DNA"/>
</dbReference>
<evidence type="ECO:0000313" key="1">
    <source>
        <dbReference type="EMBL" id="OTF81237.1"/>
    </source>
</evidence>
<proteinExistence type="predicted"/>
<dbReference type="AlphaFoldDB" id="A0A1Y3BMC3"/>
<sequence>MEFTFLAAQTADGEGSEEMLNRVMPKDNIGLVALLKTKKVEIDMSEKSSEFENMQPFESQPLVVCTAHIHWDPEYCD</sequence>
<comment type="caution">
    <text evidence="1">The sequence shown here is derived from an EMBL/GenBank/DDBJ whole genome shotgun (WGS) entry which is preliminary data.</text>
</comment>
<dbReference type="OrthoDB" id="428734at2759"/>
<protein>
    <submittedName>
        <fullName evidence="1">Uncharacterized protein</fullName>
    </submittedName>
</protein>
<accession>A0A1Y3BMC3</accession>
<dbReference type="Gene3D" id="3.60.10.10">
    <property type="entry name" value="Endonuclease/exonuclease/phosphatase"/>
    <property type="match status" value="1"/>
</dbReference>
<dbReference type="InterPro" id="IPR036691">
    <property type="entry name" value="Endo/exonu/phosph_ase_sf"/>
</dbReference>
<reference evidence="1 2" key="1">
    <citation type="submission" date="2017-03" db="EMBL/GenBank/DDBJ databases">
        <title>Genome Survey of Euroglyphus maynei.</title>
        <authorList>
            <person name="Arlian L.G."/>
            <person name="Morgan M.S."/>
            <person name="Rider S.D."/>
        </authorList>
    </citation>
    <scope>NUCLEOTIDE SEQUENCE [LARGE SCALE GENOMIC DNA]</scope>
    <source>
        <strain evidence="1">Arlian Lab</strain>
        <tissue evidence="1">Whole body</tissue>
    </source>
</reference>
<evidence type="ECO:0000313" key="2">
    <source>
        <dbReference type="Proteomes" id="UP000194236"/>
    </source>
</evidence>